<reference evidence="13" key="1">
    <citation type="submission" date="2020-05" db="EMBL/GenBank/DDBJ databases">
        <authorList>
            <person name="Chiriac C."/>
            <person name="Salcher M."/>
            <person name="Ghai R."/>
            <person name="Kavagutti S V."/>
        </authorList>
    </citation>
    <scope>NUCLEOTIDE SEQUENCE</scope>
</reference>
<dbReference type="GO" id="GO:0009081">
    <property type="term" value="P:branched-chain amino acid metabolic process"/>
    <property type="evidence" value="ECO:0007669"/>
    <property type="project" value="InterPro"/>
</dbReference>
<dbReference type="GO" id="GO:0000287">
    <property type="term" value="F:magnesium ion binding"/>
    <property type="evidence" value="ECO:0007669"/>
    <property type="project" value="InterPro"/>
</dbReference>
<dbReference type="InterPro" id="IPR001544">
    <property type="entry name" value="Aminotrans_IV"/>
</dbReference>
<evidence type="ECO:0000256" key="10">
    <source>
        <dbReference type="ARBA" id="ARBA00023027"/>
    </source>
</evidence>
<keyword evidence="11" id="KW-0464">Manganese</keyword>
<evidence type="ECO:0000256" key="3">
    <source>
        <dbReference type="ARBA" id="ARBA00001946"/>
    </source>
</evidence>
<dbReference type="PANTHER" id="PTHR43275">
    <property type="entry name" value="D-MALATE DEHYDROGENASE [DECARBOXYLATING]"/>
    <property type="match status" value="1"/>
</dbReference>
<dbReference type="AlphaFoldDB" id="A0A6J6U089"/>
<dbReference type="SMART" id="SM01329">
    <property type="entry name" value="Iso_dh"/>
    <property type="match status" value="1"/>
</dbReference>
<keyword evidence="6" id="KW-0808">Transferase</keyword>
<dbReference type="NCBIfam" id="NF002898">
    <property type="entry name" value="PRK03437.1"/>
    <property type="match status" value="1"/>
</dbReference>
<dbReference type="NCBIfam" id="TIGR01123">
    <property type="entry name" value="ilvE_II"/>
    <property type="match status" value="1"/>
</dbReference>
<dbReference type="PROSITE" id="PS00470">
    <property type="entry name" value="IDH_IMDH"/>
    <property type="match status" value="1"/>
</dbReference>
<dbReference type="Gene3D" id="3.20.10.10">
    <property type="entry name" value="D-amino Acid Aminotransferase, subunit A, domain 2"/>
    <property type="match status" value="1"/>
</dbReference>
<evidence type="ECO:0000259" key="12">
    <source>
        <dbReference type="SMART" id="SM01329"/>
    </source>
</evidence>
<comment type="cofactor">
    <cofactor evidence="1">
        <name>pyridoxal 5'-phosphate</name>
        <dbReference type="ChEBI" id="CHEBI:597326"/>
    </cofactor>
</comment>
<proteinExistence type="inferred from homology"/>
<evidence type="ECO:0000256" key="1">
    <source>
        <dbReference type="ARBA" id="ARBA00001933"/>
    </source>
</evidence>
<dbReference type="InterPro" id="IPR050501">
    <property type="entry name" value="ICDH/IPMDH"/>
</dbReference>
<dbReference type="Gene3D" id="3.30.470.10">
    <property type="match status" value="1"/>
</dbReference>
<keyword evidence="9" id="KW-0560">Oxidoreductase</keyword>
<dbReference type="InterPro" id="IPR024084">
    <property type="entry name" value="IsoPropMal-DH-like_dom"/>
</dbReference>
<dbReference type="PROSITE" id="PS00770">
    <property type="entry name" value="AA_TRANSFER_CLASS_4"/>
    <property type="match status" value="1"/>
</dbReference>
<dbReference type="InterPro" id="IPR033939">
    <property type="entry name" value="BCAT_family"/>
</dbReference>
<evidence type="ECO:0000256" key="9">
    <source>
        <dbReference type="ARBA" id="ARBA00023002"/>
    </source>
</evidence>
<dbReference type="InterPro" id="IPR018300">
    <property type="entry name" value="Aminotrans_IV_CS"/>
</dbReference>
<keyword evidence="10" id="KW-0520">NAD</keyword>
<keyword evidence="7" id="KW-0479">Metal-binding</keyword>
<feature type="domain" description="Isopropylmalate dehydrogenase-like" evidence="12">
    <location>
        <begin position="6"/>
        <end position="341"/>
    </location>
</feature>
<dbReference type="PANTHER" id="PTHR43275:SF1">
    <property type="entry name" value="D-MALATE DEHYDROGENASE [DECARBOXYLATING]"/>
    <property type="match status" value="1"/>
</dbReference>
<dbReference type="GO" id="GO:0051287">
    <property type="term" value="F:NAD binding"/>
    <property type="evidence" value="ECO:0007669"/>
    <property type="project" value="InterPro"/>
</dbReference>
<dbReference type="GO" id="GO:0016616">
    <property type="term" value="F:oxidoreductase activity, acting on the CH-OH group of donors, NAD or NADP as acceptor"/>
    <property type="evidence" value="ECO:0007669"/>
    <property type="project" value="InterPro"/>
</dbReference>
<dbReference type="Pfam" id="PF01063">
    <property type="entry name" value="Aminotran_4"/>
    <property type="match status" value="1"/>
</dbReference>
<evidence type="ECO:0000256" key="7">
    <source>
        <dbReference type="ARBA" id="ARBA00022723"/>
    </source>
</evidence>
<dbReference type="InterPro" id="IPR036038">
    <property type="entry name" value="Aminotransferase-like"/>
</dbReference>
<evidence type="ECO:0000256" key="4">
    <source>
        <dbReference type="ARBA" id="ARBA00009320"/>
    </source>
</evidence>
<evidence type="ECO:0000313" key="13">
    <source>
        <dbReference type="EMBL" id="CAB4751889.1"/>
    </source>
</evidence>
<protein>
    <submittedName>
        <fullName evidence="13">Unannotated protein</fullName>
    </submittedName>
</protein>
<evidence type="ECO:0000256" key="2">
    <source>
        <dbReference type="ARBA" id="ARBA00001936"/>
    </source>
</evidence>
<dbReference type="Gene3D" id="3.40.718.10">
    <property type="entry name" value="Isopropylmalate Dehydrogenase"/>
    <property type="match status" value="1"/>
</dbReference>
<sequence length="707" mass="75754">MARTINLAVIPGDGIGTEVVGEGLKVLDVVAAKYGVTFNKTNYDLGAGYWHRTGEVLPESVLAELAKADVILLGAVGDPTVPSGVLERGLLLKLRFAFDHYINLRPAKLMPGVTGPLATKAPIDFIVVREGTEGPYVGAGGVLAEGTDAEIATEESLNTRRGAERVIRDAFARAAARDRKKLTLVHKNNVLTRAGSLWTRTFNEVAKEFPTVTTDYLHVDAASMFFVTNPERFDVVVTDNLFGDILTDIAAAICGGIGLAASGNINPTGKFPSMFEPVHGSAPDIAGKNIADPTATVMSVAMMLHHLGLTDAAKDVEKAVASDLVSRGDSKRGTTEIGSALAELVKYMKINLNPHAVPTAEREEKVANCGFGKYYTDHMVVCEWTESGGWQEPELKPYGPLTLDPATAVFHYGQEIFEGMKAYRQPDGGISLFRPEANARRFAKSAHRLALPEMPEELFLETVHTLVKHDAGWTPGKVGESLYIRPFMIATEVGLGVRPTNKATYILIATPAGAYFDPSKAVSVWISTEYVRAAQGGTGEAKCGGNYAASLVAQKAAAKEGCDQVVWIDAKERKWIEEMGGMNLYFVKGKGADATVITPKLTGTLLPGITRDSILSVAKDLGYKTDEVMLSIDDWRDGVTSGDITEIFACGTAAVVSPVGQAKSAMGTWVTGDGQPGPITMQIRNHLLGIQHGTIADRHGWVKKVSL</sequence>
<evidence type="ECO:0000256" key="6">
    <source>
        <dbReference type="ARBA" id="ARBA00022679"/>
    </source>
</evidence>
<dbReference type="InterPro" id="IPR005786">
    <property type="entry name" value="B_amino_transII"/>
</dbReference>
<accession>A0A6J6U089</accession>
<comment type="similarity">
    <text evidence="4">Belongs to the class-IV pyridoxal-phosphate-dependent aminotransferase family.</text>
</comment>
<dbReference type="GO" id="GO:0004084">
    <property type="term" value="F:branched-chain-amino-acid transaminase activity"/>
    <property type="evidence" value="ECO:0007669"/>
    <property type="project" value="InterPro"/>
</dbReference>
<dbReference type="InterPro" id="IPR043132">
    <property type="entry name" value="BCAT-like_C"/>
</dbReference>
<evidence type="ECO:0000256" key="8">
    <source>
        <dbReference type="ARBA" id="ARBA00022898"/>
    </source>
</evidence>
<evidence type="ECO:0000256" key="5">
    <source>
        <dbReference type="ARBA" id="ARBA00022576"/>
    </source>
</evidence>
<dbReference type="NCBIfam" id="NF009897">
    <property type="entry name" value="PRK13357.1"/>
    <property type="match status" value="1"/>
</dbReference>
<dbReference type="InterPro" id="IPR043131">
    <property type="entry name" value="BCAT-like_N"/>
</dbReference>
<organism evidence="13">
    <name type="scientific">freshwater metagenome</name>
    <dbReference type="NCBI Taxonomy" id="449393"/>
    <lineage>
        <taxon>unclassified sequences</taxon>
        <taxon>metagenomes</taxon>
        <taxon>ecological metagenomes</taxon>
    </lineage>
</organism>
<dbReference type="InterPro" id="IPR019818">
    <property type="entry name" value="IsoCit/isopropylmalate_DH_CS"/>
</dbReference>
<keyword evidence="8" id="KW-0663">Pyridoxal phosphate</keyword>
<keyword evidence="5" id="KW-0032">Aminotransferase</keyword>
<dbReference type="EMBL" id="CAEZZE010000094">
    <property type="protein sequence ID" value="CAB4751889.1"/>
    <property type="molecule type" value="Genomic_DNA"/>
</dbReference>
<evidence type="ECO:0000256" key="11">
    <source>
        <dbReference type="ARBA" id="ARBA00023211"/>
    </source>
</evidence>
<dbReference type="Pfam" id="PF00180">
    <property type="entry name" value="Iso_dh"/>
    <property type="match status" value="1"/>
</dbReference>
<dbReference type="CDD" id="cd01557">
    <property type="entry name" value="BCAT_beta_family"/>
    <property type="match status" value="1"/>
</dbReference>
<gene>
    <name evidence="13" type="ORF">UFOPK2827_00596</name>
</gene>
<name>A0A6J6U089_9ZZZZ</name>
<comment type="cofactor">
    <cofactor evidence="3">
        <name>Mg(2+)</name>
        <dbReference type="ChEBI" id="CHEBI:18420"/>
    </cofactor>
</comment>
<comment type="cofactor">
    <cofactor evidence="2">
        <name>Mn(2+)</name>
        <dbReference type="ChEBI" id="CHEBI:29035"/>
    </cofactor>
</comment>
<dbReference type="SUPFAM" id="SSF56752">
    <property type="entry name" value="D-aminoacid aminotransferase-like PLP-dependent enzymes"/>
    <property type="match status" value="1"/>
</dbReference>
<dbReference type="SUPFAM" id="SSF53659">
    <property type="entry name" value="Isocitrate/Isopropylmalate dehydrogenase-like"/>
    <property type="match status" value="1"/>
</dbReference>